<dbReference type="PROSITE" id="PS50911">
    <property type="entry name" value="CHAP"/>
    <property type="match status" value="1"/>
</dbReference>
<reference evidence="4" key="1">
    <citation type="submission" date="2018-12" db="EMBL/GenBank/DDBJ databases">
        <title>Tengunoibacter tsumagoiensis gen. nov., sp. nov., Dictyobacter kobayashii sp. nov., D. alpinus sp. nov., and D. joshuensis sp. nov. and description of Dictyobacteraceae fam. nov. within the order Ktedonobacterales isolated from Tengu-no-mugimeshi.</title>
        <authorList>
            <person name="Wang C.M."/>
            <person name="Zheng Y."/>
            <person name="Sakai Y."/>
            <person name="Toyoda A."/>
            <person name="Minakuchi Y."/>
            <person name="Abe K."/>
            <person name="Yokota A."/>
            <person name="Yabe S."/>
        </authorList>
    </citation>
    <scope>NUCLEOTIDE SEQUENCE [LARGE SCALE GENOMIC DNA]</scope>
    <source>
        <strain evidence="4">Uno11</strain>
    </source>
</reference>
<evidence type="ECO:0000256" key="1">
    <source>
        <dbReference type="SAM" id="Phobius"/>
    </source>
</evidence>
<evidence type="ECO:0000313" key="4">
    <source>
        <dbReference type="Proteomes" id="UP000287188"/>
    </source>
</evidence>
<dbReference type="InterPro" id="IPR038765">
    <property type="entry name" value="Papain-like_cys_pep_sf"/>
</dbReference>
<feature type="domain" description="Peptidase C51" evidence="2">
    <location>
        <begin position="89"/>
        <end position="238"/>
    </location>
</feature>
<evidence type="ECO:0000313" key="3">
    <source>
        <dbReference type="EMBL" id="GCE23234.1"/>
    </source>
</evidence>
<organism evidence="3 4">
    <name type="scientific">Dictyobacter kobayashii</name>
    <dbReference type="NCBI Taxonomy" id="2014872"/>
    <lineage>
        <taxon>Bacteria</taxon>
        <taxon>Bacillati</taxon>
        <taxon>Chloroflexota</taxon>
        <taxon>Ktedonobacteria</taxon>
        <taxon>Ktedonobacterales</taxon>
        <taxon>Dictyobacteraceae</taxon>
        <taxon>Dictyobacter</taxon>
    </lineage>
</organism>
<feature type="transmembrane region" description="Helical" evidence="1">
    <location>
        <begin position="6"/>
        <end position="30"/>
    </location>
</feature>
<comment type="caution">
    <text evidence="3">The sequence shown here is derived from an EMBL/GenBank/DDBJ whole genome shotgun (WGS) entry which is preliminary data.</text>
</comment>
<dbReference type="Proteomes" id="UP000287188">
    <property type="component" value="Unassembled WGS sequence"/>
</dbReference>
<protein>
    <recommendedName>
        <fullName evidence="2">Peptidase C51 domain-containing protein</fullName>
    </recommendedName>
</protein>
<dbReference type="AlphaFoldDB" id="A0A402AVY3"/>
<sequence>MNMLRFLGLAVSAVIGGVCVVVLFVVVLLASFGAVLTGSGGPAGGGSVITGASASDTQIATSAQVLEERVYGLMSNEYSISHDPIMQSVYQFWVDSCGFNGVICDVAVSGNLQCVEFVTGAFYLSGMRLPYVGDAITFWPNYAHQPGWVRIATTNGYPQPGDMVIWQGGHFGHIAIVMEVEKPTSGHAGFVTVAQGNGQGNRWDAAHLQNPGNWYTMPLHQDGTLETWPGYQVLGYIRHQGA</sequence>
<evidence type="ECO:0000259" key="2">
    <source>
        <dbReference type="PROSITE" id="PS50911"/>
    </source>
</evidence>
<accession>A0A402AVY3</accession>
<keyword evidence="1" id="KW-0812">Transmembrane</keyword>
<dbReference type="InterPro" id="IPR007921">
    <property type="entry name" value="CHAP_dom"/>
</dbReference>
<name>A0A402AVY3_9CHLR</name>
<dbReference type="OrthoDB" id="162811at2"/>
<dbReference type="EMBL" id="BIFS01000002">
    <property type="protein sequence ID" value="GCE23234.1"/>
    <property type="molecule type" value="Genomic_DNA"/>
</dbReference>
<dbReference type="SUPFAM" id="SSF54001">
    <property type="entry name" value="Cysteine proteinases"/>
    <property type="match status" value="1"/>
</dbReference>
<keyword evidence="4" id="KW-1185">Reference proteome</keyword>
<keyword evidence="1" id="KW-0472">Membrane</keyword>
<dbReference type="Pfam" id="PF05257">
    <property type="entry name" value="CHAP"/>
    <property type="match status" value="1"/>
</dbReference>
<gene>
    <name evidence="3" type="ORF">KDK_70340</name>
</gene>
<dbReference type="Gene3D" id="3.90.1720.10">
    <property type="entry name" value="endopeptidase domain like (from Nostoc punctiforme)"/>
    <property type="match status" value="1"/>
</dbReference>
<keyword evidence="1" id="KW-1133">Transmembrane helix</keyword>
<proteinExistence type="predicted"/>